<organism evidence="1">
    <name type="scientific">marine sediment metagenome</name>
    <dbReference type="NCBI Taxonomy" id="412755"/>
    <lineage>
        <taxon>unclassified sequences</taxon>
        <taxon>metagenomes</taxon>
        <taxon>ecological metagenomes</taxon>
    </lineage>
</organism>
<dbReference type="AlphaFoldDB" id="A0A0F9H6Z8"/>
<accession>A0A0F9H6Z8</accession>
<gene>
    <name evidence="1" type="ORF">LCGC14_2035200</name>
</gene>
<sequence length="44" mass="5219">MIGRIKPGRKVNLSIRTKEPEYKLGTRAVDRYGRSWRYMHGVNK</sequence>
<name>A0A0F9H6Z8_9ZZZZ</name>
<comment type="caution">
    <text evidence="1">The sequence shown here is derived from an EMBL/GenBank/DDBJ whole genome shotgun (WGS) entry which is preliminary data.</text>
</comment>
<proteinExistence type="predicted"/>
<protein>
    <submittedName>
        <fullName evidence="1">Uncharacterized protein</fullName>
    </submittedName>
</protein>
<reference evidence="1" key="1">
    <citation type="journal article" date="2015" name="Nature">
        <title>Complex archaea that bridge the gap between prokaryotes and eukaryotes.</title>
        <authorList>
            <person name="Spang A."/>
            <person name="Saw J.H."/>
            <person name="Jorgensen S.L."/>
            <person name="Zaremba-Niedzwiedzka K."/>
            <person name="Martijn J."/>
            <person name="Lind A.E."/>
            <person name="van Eijk R."/>
            <person name="Schleper C."/>
            <person name="Guy L."/>
            <person name="Ettema T.J."/>
        </authorList>
    </citation>
    <scope>NUCLEOTIDE SEQUENCE</scope>
</reference>
<dbReference type="EMBL" id="LAZR01023757">
    <property type="protein sequence ID" value="KKL77410.1"/>
    <property type="molecule type" value="Genomic_DNA"/>
</dbReference>
<evidence type="ECO:0000313" key="1">
    <source>
        <dbReference type="EMBL" id="KKL77410.1"/>
    </source>
</evidence>